<evidence type="ECO:0000313" key="3">
    <source>
        <dbReference type="Proteomes" id="UP000215223"/>
    </source>
</evidence>
<proteinExistence type="predicted"/>
<comment type="caution">
    <text evidence="2">The sequence shown here is derived from an EMBL/GenBank/DDBJ whole genome shotgun (WGS) entry which is preliminary data.</text>
</comment>
<gene>
    <name evidence="2" type="ORF">CFP71_16365</name>
</gene>
<dbReference type="AlphaFoldDB" id="A0A229SA10"/>
<organism evidence="2 3">
    <name type="scientific">Amycolatopsis thailandensis</name>
    <dbReference type="NCBI Taxonomy" id="589330"/>
    <lineage>
        <taxon>Bacteria</taxon>
        <taxon>Bacillati</taxon>
        <taxon>Actinomycetota</taxon>
        <taxon>Actinomycetes</taxon>
        <taxon>Pseudonocardiales</taxon>
        <taxon>Pseudonocardiaceae</taxon>
        <taxon>Amycolatopsis</taxon>
    </lineage>
</organism>
<evidence type="ECO:0000313" key="2">
    <source>
        <dbReference type="EMBL" id="OXM55773.1"/>
    </source>
</evidence>
<feature type="region of interest" description="Disordered" evidence="1">
    <location>
        <begin position="1"/>
        <end position="20"/>
    </location>
</feature>
<name>A0A229SA10_9PSEU</name>
<evidence type="ECO:0000256" key="1">
    <source>
        <dbReference type="SAM" id="MobiDB-lite"/>
    </source>
</evidence>
<sequence>MTLATPARESGVSTELPAHEGTQHGFEFSADYRVDADLAAWIGALGRSLDKALARPHDLVS</sequence>
<dbReference type="Proteomes" id="UP000215223">
    <property type="component" value="Unassembled WGS sequence"/>
</dbReference>
<keyword evidence="3" id="KW-1185">Reference proteome</keyword>
<protein>
    <submittedName>
        <fullName evidence="2">Uncharacterized protein</fullName>
    </submittedName>
</protein>
<dbReference type="EMBL" id="NMQT01000057">
    <property type="protein sequence ID" value="OXM55773.1"/>
    <property type="molecule type" value="Genomic_DNA"/>
</dbReference>
<reference evidence="2 3" key="1">
    <citation type="submission" date="2017-07" db="EMBL/GenBank/DDBJ databases">
        <title>Amycolatopsis thailandensis Genome sequencing and assembly.</title>
        <authorList>
            <person name="Kaur N."/>
            <person name="Mayilraj S."/>
        </authorList>
    </citation>
    <scope>NUCLEOTIDE SEQUENCE [LARGE SCALE GENOMIC DNA]</scope>
    <source>
        <strain evidence="2 3">JCM 16380</strain>
    </source>
</reference>
<accession>A0A229SA10</accession>